<keyword evidence="1" id="KW-0540">Nuclease</keyword>
<protein>
    <submittedName>
        <fullName evidence="1">CRISPR-associated endonuclease Cas2</fullName>
    </submittedName>
</protein>
<keyword evidence="2" id="KW-1185">Reference proteome</keyword>
<dbReference type="Proteomes" id="UP000224460">
    <property type="component" value="Unassembled WGS sequence"/>
</dbReference>
<evidence type="ECO:0000313" key="2">
    <source>
        <dbReference type="Proteomes" id="UP000224460"/>
    </source>
</evidence>
<keyword evidence="1" id="KW-0378">Hydrolase</keyword>
<evidence type="ECO:0000313" key="1">
    <source>
        <dbReference type="EMBL" id="PHV71530.1"/>
    </source>
</evidence>
<organism evidence="1 2">
    <name type="scientific">Sporanaerobium hydrogeniformans</name>
    <dbReference type="NCBI Taxonomy" id="3072179"/>
    <lineage>
        <taxon>Bacteria</taxon>
        <taxon>Bacillati</taxon>
        <taxon>Bacillota</taxon>
        <taxon>Clostridia</taxon>
        <taxon>Lachnospirales</taxon>
        <taxon>Lachnospiraceae</taxon>
        <taxon>Sporanaerobium</taxon>
    </lineage>
</organism>
<keyword evidence="1" id="KW-0255">Endonuclease</keyword>
<dbReference type="EMBL" id="PEDL01000003">
    <property type="protein sequence ID" value="PHV71530.1"/>
    <property type="molecule type" value="Genomic_DNA"/>
</dbReference>
<reference evidence="1" key="1">
    <citation type="submission" date="2017-10" db="EMBL/GenBank/DDBJ databases">
        <title>Genome sequence of cellulolytic Lachnospiraceae bacterium XHS1971 isolated from hotspring sediment.</title>
        <authorList>
            <person name="Vasudevan G."/>
            <person name="Joshi A.J."/>
            <person name="Hivarkar S."/>
            <person name="Lanjekar V.B."/>
            <person name="Dhakephalkar P.K."/>
            <person name="Dagar S."/>
        </authorList>
    </citation>
    <scope>NUCLEOTIDE SEQUENCE</scope>
    <source>
        <strain evidence="1">XHS1971</strain>
    </source>
</reference>
<comment type="caution">
    <text evidence="1">The sequence shown here is derived from an EMBL/GenBank/DDBJ whole genome shotgun (WGS) entry which is preliminary data.</text>
</comment>
<name>A0AC61DF43_9FIRM</name>
<gene>
    <name evidence="1" type="primary">cas2</name>
    <name evidence="1" type="ORF">CS063_05665</name>
</gene>
<accession>A0AC61DF43</accession>
<proteinExistence type="predicted"/>
<sequence length="96" mass="10918">MFVLITYDVSTQSEGGKKRLRKVAKICENYGQRVQNSVFECIVDSVTLCKVKEQISKVIDAKEDSIRYYNLGNKGRTKVEHIGIESSFDVEDVLII</sequence>